<dbReference type="Proteomes" id="UP000003160">
    <property type="component" value="Unassembled WGS sequence"/>
</dbReference>
<keyword evidence="2" id="KW-1185">Reference proteome</keyword>
<feature type="non-terminal residue" evidence="1">
    <location>
        <position position="1"/>
    </location>
</feature>
<evidence type="ECO:0000313" key="1">
    <source>
        <dbReference type="EMBL" id="EFA44437.1"/>
    </source>
</evidence>
<dbReference type="EMBL" id="ACKS01000045">
    <property type="protein sequence ID" value="EFA44437.1"/>
    <property type="molecule type" value="Genomic_DNA"/>
</dbReference>
<gene>
    <name evidence="1" type="ORF">HMPREF0645_1067</name>
</gene>
<name>D1PVT2_9BACT</name>
<dbReference type="AlphaFoldDB" id="D1PVT2"/>
<organism evidence="1 2">
    <name type="scientific">Hallella bergensis DSM 17361</name>
    <dbReference type="NCBI Taxonomy" id="585502"/>
    <lineage>
        <taxon>Bacteria</taxon>
        <taxon>Pseudomonadati</taxon>
        <taxon>Bacteroidota</taxon>
        <taxon>Bacteroidia</taxon>
        <taxon>Bacteroidales</taxon>
        <taxon>Prevotellaceae</taxon>
        <taxon>Hallella</taxon>
    </lineage>
</organism>
<comment type="caution">
    <text evidence="1">The sequence shown here is derived from an EMBL/GenBank/DDBJ whole genome shotgun (WGS) entry which is preliminary data.</text>
</comment>
<sequence length="48" mass="5431">DADLMDDLLFITTCPLVSAVKLRIHLEIIDSETGIILEIFLPSIFSWI</sequence>
<accession>D1PVT2</accession>
<evidence type="ECO:0000313" key="2">
    <source>
        <dbReference type="Proteomes" id="UP000003160"/>
    </source>
</evidence>
<proteinExistence type="predicted"/>
<reference evidence="1 2" key="1">
    <citation type="submission" date="2009-10" db="EMBL/GenBank/DDBJ databases">
        <authorList>
            <person name="Qin X."/>
            <person name="Bachman B."/>
            <person name="Battles P."/>
            <person name="Bell A."/>
            <person name="Bess C."/>
            <person name="Bickham C."/>
            <person name="Chaboub L."/>
            <person name="Chen D."/>
            <person name="Coyle M."/>
            <person name="Deiros D.R."/>
            <person name="Dinh H."/>
            <person name="Forbes L."/>
            <person name="Fowler G."/>
            <person name="Francisco L."/>
            <person name="Fu Q."/>
            <person name="Gubbala S."/>
            <person name="Hale W."/>
            <person name="Han Y."/>
            <person name="Hemphill L."/>
            <person name="Highlander S.K."/>
            <person name="Hirani K."/>
            <person name="Hogues M."/>
            <person name="Jackson L."/>
            <person name="Jakkamsetti A."/>
            <person name="Javaid M."/>
            <person name="Jiang H."/>
            <person name="Korchina V."/>
            <person name="Kovar C."/>
            <person name="Lara F."/>
            <person name="Lee S."/>
            <person name="Mata R."/>
            <person name="Mathew T."/>
            <person name="Moen C."/>
            <person name="Morales K."/>
            <person name="Munidasa M."/>
            <person name="Nazareth L."/>
            <person name="Ngo R."/>
            <person name="Nguyen L."/>
            <person name="Okwuonu G."/>
            <person name="Ongeri F."/>
            <person name="Patil S."/>
            <person name="Petrosino J."/>
            <person name="Pham C."/>
            <person name="Pham P."/>
            <person name="Pu L.-L."/>
            <person name="Puazo M."/>
            <person name="Raj R."/>
            <person name="Reid J."/>
            <person name="Rouhana J."/>
            <person name="Saada N."/>
            <person name="Shang Y."/>
            <person name="Simmons D."/>
            <person name="Thornton R."/>
            <person name="Warren J."/>
            <person name="Weissenberger G."/>
            <person name="Zhang J."/>
            <person name="Zhang L."/>
            <person name="Zhou C."/>
            <person name="Zhu D."/>
            <person name="Muzny D."/>
            <person name="Worley K."/>
            <person name="Gibbs R."/>
        </authorList>
    </citation>
    <scope>NUCLEOTIDE SEQUENCE [LARGE SCALE GENOMIC DNA]</scope>
    <source>
        <strain evidence="1 2">DSM 17361</strain>
    </source>
</reference>
<protein>
    <submittedName>
        <fullName evidence="1">Uncharacterized protein</fullName>
    </submittedName>
</protein>
<dbReference type="HOGENOM" id="CLU_3146404_0_0_10"/>